<dbReference type="EMBL" id="VYSB01000019">
    <property type="protein sequence ID" value="MYZ53369.1"/>
    <property type="molecule type" value="Genomic_DNA"/>
</dbReference>
<dbReference type="GO" id="GO:0005886">
    <property type="term" value="C:plasma membrane"/>
    <property type="evidence" value="ECO:0007669"/>
    <property type="project" value="TreeGrafter"/>
</dbReference>
<dbReference type="GO" id="GO:0004713">
    <property type="term" value="F:protein tyrosine kinase activity"/>
    <property type="evidence" value="ECO:0007669"/>
    <property type="project" value="TreeGrafter"/>
</dbReference>
<reference evidence="3 4" key="1">
    <citation type="submission" date="2019-09" db="EMBL/GenBank/DDBJ databases">
        <title>Identification of Malikia spinosa a prominent benzene-, toluene-, and ethylbenzene-degrading bacterium: enrichment, isolation and whole genome sequencing.</title>
        <authorList>
            <person name="Tancsics A."/>
            <person name="Revesz F."/>
            <person name="Kriszt B."/>
        </authorList>
    </citation>
    <scope>NUCLEOTIDE SEQUENCE [LARGE SCALE GENOMIC DNA]</scope>
    <source>
        <strain evidence="3 4">AB6</strain>
    </source>
</reference>
<gene>
    <name evidence="3" type="ORF">F5985_14835</name>
</gene>
<dbReference type="InterPro" id="IPR050445">
    <property type="entry name" value="Bact_polysacc_biosynth/exp"/>
</dbReference>
<keyword evidence="2" id="KW-0812">Transmembrane</keyword>
<name>A0A7C9IYL6_9BURK</name>
<dbReference type="Proteomes" id="UP000481947">
    <property type="component" value="Unassembled WGS sequence"/>
</dbReference>
<feature type="transmembrane region" description="Helical" evidence="2">
    <location>
        <begin position="427"/>
        <end position="446"/>
    </location>
</feature>
<dbReference type="PANTHER" id="PTHR32309">
    <property type="entry name" value="TYROSINE-PROTEIN KINASE"/>
    <property type="match status" value="1"/>
</dbReference>
<feature type="region of interest" description="Disordered" evidence="1">
    <location>
        <begin position="758"/>
        <end position="789"/>
    </location>
</feature>
<dbReference type="PANTHER" id="PTHR32309:SF13">
    <property type="entry name" value="FERRIC ENTEROBACTIN TRANSPORT PROTEIN FEPE"/>
    <property type="match status" value="1"/>
</dbReference>
<organism evidence="3 4">
    <name type="scientific">Malikia spinosa</name>
    <dbReference type="NCBI Taxonomy" id="86180"/>
    <lineage>
        <taxon>Bacteria</taxon>
        <taxon>Pseudomonadati</taxon>
        <taxon>Pseudomonadota</taxon>
        <taxon>Betaproteobacteria</taxon>
        <taxon>Burkholderiales</taxon>
        <taxon>Comamonadaceae</taxon>
        <taxon>Malikia</taxon>
    </lineage>
</organism>
<comment type="caution">
    <text evidence="3">The sequence shown here is derived from an EMBL/GenBank/DDBJ whole genome shotgun (WGS) entry which is preliminary data.</text>
</comment>
<proteinExistence type="predicted"/>
<protein>
    <submittedName>
        <fullName evidence="3">Uncharacterized protein</fullName>
    </submittedName>
</protein>
<evidence type="ECO:0000256" key="2">
    <source>
        <dbReference type="SAM" id="Phobius"/>
    </source>
</evidence>
<dbReference type="InterPro" id="IPR027417">
    <property type="entry name" value="P-loop_NTPase"/>
</dbReference>
<accession>A0A7C9IYL6</accession>
<keyword evidence="2" id="KW-1133">Transmembrane helix</keyword>
<dbReference type="SUPFAM" id="SSF52540">
    <property type="entry name" value="P-loop containing nucleoside triphosphate hydrolases"/>
    <property type="match status" value="1"/>
</dbReference>
<dbReference type="Gene3D" id="3.40.50.300">
    <property type="entry name" value="P-loop containing nucleotide triphosphate hydrolases"/>
    <property type="match status" value="1"/>
</dbReference>
<sequence length="891" mass="100687">MSETTTIDVQTQPSVSINPLHSLKKHHRISMVVWVLVILLGLPMVFIKGQSTYKVEAVFHVAPRYMKSVQSDAELELQSNSQYREYVNQLSQTVVRYDVLQTALQKMRERGIDTRPPALTERRYIETLQKAISVKPIPDTYMVRVSIEGVEKDKPYLHELINAVMASFLETSKSEQIYGSAERLNMLQETANKLHEEVADMQAERVLLGEKLGLTTFTDNVTNPYDSLLAGARDKHAVAVAERVRADAAYQAFLKSGEVPTDMGRSLLQMKQEDLGLSAFRAEVTARQEELNKSMAGLADKHPAREPALAELQKLNDRLREREDSFDRKTRDNFALRLLSTVSQRQQVEDEIGRALQQLESQATDYARTFQQAMQLTKAINDRESRLKQIGDRLNYLETESQALGWVRLVTPALPADLPQGVGKTKLLLIVIAAAFGLALAVPVIIDMTDRRIRGVGEVEKIMGMPAAGWQILREDLATDLYAEEQTRRFVSALIRLKARHERNVYAFSSVKTEGGATATILDTAACLQQLGSSVLVLEANSYAPNPLFDNWRPGLTDYLAGHADVADLAKPYTHHNAVVSVVGIGNERVRGLQRLDRLHEAIKQWSTQYEYVLVDLPPLLMSADAEMLIETIGQVFLVVEAQAVNRGEIGRSKRLLQKIDPEAVGLFVNKVPLFRGNGYMEDLIIETLSRSKLSSFMSLDKWKFQWEMWLTERSIRKNEKARNKKPLLSLAKMREGLLRLMSPSEWNLRRKRWLATRSERKTEKTRQNKKRQSSARTSGLKSDPTDQAAGLQQALFQQAQQAQQAGQWAEASLLLLELADMTPSADSQFNAAHALLKQLENSEWDPALGQLARDCMQRLEDLEGISARVSMLRQSYQHLEQEHLEDSEKH</sequence>
<evidence type="ECO:0000313" key="4">
    <source>
        <dbReference type="Proteomes" id="UP000481947"/>
    </source>
</evidence>
<keyword evidence="2" id="KW-0472">Membrane</keyword>
<evidence type="ECO:0000313" key="3">
    <source>
        <dbReference type="EMBL" id="MYZ53369.1"/>
    </source>
</evidence>
<feature type="compositionally biased region" description="Basic and acidic residues" evidence="1">
    <location>
        <begin position="758"/>
        <end position="767"/>
    </location>
</feature>
<evidence type="ECO:0000256" key="1">
    <source>
        <dbReference type="SAM" id="MobiDB-lite"/>
    </source>
</evidence>
<dbReference type="RefSeq" id="WP_161125999.1">
    <property type="nucleotide sequence ID" value="NZ_VYSB01000019.1"/>
</dbReference>
<feature type="transmembrane region" description="Helical" evidence="2">
    <location>
        <begin position="29"/>
        <end position="47"/>
    </location>
</feature>
<dbReference type="AlphaFoldDB" id="A0A7C9IYL6"/>